<reference evidence="1 2" key="1">
    <citation type="submission" date="2016-10" db="EMBL/GenBank/DDBJ databases">
        <authorList>
            <person name="de Groot N.N."/>
        </authorList>
    </citation>
    <scope>NUCLEOTIDE SEQUENCE [LARGE SCALE GENOMIC DNA]</scope>
    <source>
        <strain evidence="1 2">CGMCC 1.3801</strain>
    </source>
</reference>
<name>A0A1G4V4Y8_9FLAO</name>
<dbReference type="EMBL" id="FMTY01000001">
    <property type="protein sequence ID" value="SCX01243.1"/>
    <property type="molecule type" value="Genomic_DNA"/>
</dbReference>
<proteinExistence type="predicted"/>
<dbReference type="AlphaFoldDB" id="A0A1G4V4Y8"/>
<evidence type="ECO:0008006" key="3">
    <source>
        <dbReference type="Google" id="ProtNLM"/>
    </source>
</evidence>
<evidence type="ECO:0000313" key="1">
    <source>
        <dbReference type="EMBL" id="SCX01243.1"/>
    </source>
</evidence>
<organism evidence="1 2">
    <name type="scientific">Flavobacterium saliperosum</name>
    <dbReference type="NCBI Taxonomy" id="329186"/>
    <lineage>
        <taxon>Bacteria</taxon>
        <taxon>Pseudomonadati</taxon>
        <taxon>Bacteroidota</taxon>
        <taxon>Flavobacteriia</taxon>
        <taxon>Flavobacteriales</taxon>
        <taxon>Flavobacteriaceae</taxon>
        <taxon>Flavobacterium</taxon>
    </lineage>
</organism>
<protein>
    <recommendedName>
        <fullName evidence="3">Nucleotide-diphospho-sugar transferase</fullName>
    </recommendedName>
</protein>
<dbReference type="SUPFAM" id="SSF53448">
    <property type="entry name" value="Nucleotide-diphospho-sugar transferases"/>
    <property type="match status" value="1"/>
</dbReference>
<sequence length="317" mass="37665">MKLYMLPKKKYLMYISLNNEKCHYEVICSILSFKKTNRFFFGKIIIYTDDVTFFKEQLPYFHNVVFEFVDLTVVNEVHSRYGNLFRLKIVLIIEFLKKYRASVLFMDSDTFFIKNVNELFKYVNNGNCILHCQEYHLSSGVNANFERLLVNENLIDFFKENNTPLTGDTIVWNSGVIGICFKNIDLLTNALEIFDVIEASSVNDNTIEQLSLSIAFSKTAIIPAHDFIFHYWFIKVFRCLLWKYFFKNQDLLILNKEEQIFVNTGFVRELLKKEQLTFSNSIGIIFTVVNNYYSKETRKNIKKNFCKNTYMYKRIFL</sequence>
<dbReference type="eggNOG" id="COG1442">
    <property type="taxonomic scope" value="Bacteria"/>
</dbReference>
<accession>A0A1G4V4Y8</accession>
<evidence type="ECO:0000313" key="2">
    <source>
        <dbReference type="Proteomes" id="UP000182124"/>
    </source>
</evidence>
<gene>
    <name evidence="1" type="ORF">SAMN02927925_00291</name>
</gene>
<dbReference type="Proteomes" id="UP000182124">
    <property type="component" value="Unassembled WGS sequence"/>
</dbReference>
<dbReference type="STRING" id="329186.SAMN02927925_00291"/>
<dbReference type="InterPro" id="IPR029044">
    <property type="entry name" value="Nucleotide-diphossugar_trans"/>
</dbReference>
<dbReference type="Gene3D" id="3.90.550.10">
    <property type="entry name" value="Spore Coat Polysaccharide Biosynthesis Protein SpsA, Chain A"/>
    <property type="match status" value="1"/>
</dbReference>